<dbReference type="Proteomes" id="UP001234297">
    <property type="component" value="Chromosome 5"/>
</dbReference>
<reference evidence="1 2" key="1">
    <citation type="journal article" date="2022" name="Hortic Res">
        <title>A haplotype resolved chromosomal level avocado genome allows analysis of novel avocado genes.</title>
        <authorList>
            <person name="Nath O."/>
            <person name="Fletcher S.J."/>
            <person name="Hayward A."/>
            <person name="Shaw L.M."/>
            <person name="Masouleh A.K."/>
            <person name="Furtado A."/>
            <person name="Henry R.J."/>
            <person name="Mitter N."/>
        </authorList>
    </citation>
    <scope>NUCLEOTIDE SEQUENCE [LARGE SCALE GENOMIC DNA]</scope>
    <source>
        <strain evidence="2">cv. Hass</strain>
    </source>
</reference>
<name>A0ACC2M2V0_PERAE</name>
<proteinExistence type="predicted"/>
<sequence length="193" mass="21516">MAQESQPYFSIGATTEQLKACCIEHLLVKWDAGSPMAYIPAVHNIPVQSKNRHSKDAVWCNKAREQLGGKKAFGGQANMSVEQQAPTVPQRRNHVFNAEMDELLPELMLEQVALGRKGGRGFKDEAYVAVVSVMTAANKSGKVLTESTIRNRCKTLNQHSVCTELLNAYEFDFNNATKRIMASNVVWSDWLMV</sequence>
<evidence type="ECO:0000313" key="1">
    <source>
        <dbReference type="EMBL" id="KAJ8639644.1"/>
    </source>
</evidence>
<gene>
    <name evidence="1" type="ORF">MRB53_016338</name>
</gene>
<protein>
    <submittedName>
        <fullName evidence="1">Uncharacterized protein</fullName>
    </submittedName>
</protein>
<comment type="caution">
    <text evidence="1">The sequence shown here is derived from an EMBL/GenBank/DDBJ whole genome shotgun (WGS) entry which is preliminary data.</text>
</comment>
<keyword evidence="2" id="KW-1185">Reference proteome</keyword>
<dbReference type="EMBL" id="CM056813">
    <property type="protein sequence ID" value="KAJ8639644.1"/>
    <property type="molecule type" value="Genomic_DNA"/>
</dbReference>
<organism evidence="1 2">
    <name type="scientific">Persea americana</name>
    <name type="common">Avocado</name>
    <dbReference type="NCBI Taxonomy" id="3435"/>
    <lineage>
        <taxon>Eukaryota</taxon>
        <taxon>Viridiplantae</taxon>
        <taxon>Streptophyta</taxon>
        <taxon>Embryophyta</taxon>
        <taxon>Tracheophyta</taxon>
        <taxon>Spermatophyta</taxon>
        <taxon>Magnoliopsida</taxon>
        <taxon>Magnoliidae</taxon>
        <taxon>Laurales</taxon>
        <taxon>Lauraceae</taxon>
        <taxon>Persea</taxon>
    </lineage>
</organism>
<accession>A0ACC2M2V0</accession>
<evidence type="ECO:0000313" key="2">
    <source>
        <dbReference type="Proteomes" id="UP001234297"/>
    </source>
</evidence>